<name>A0ABZ1CNH8_9PROT</name>
<protein>
    <recommendedName>
        <fullName evidence="3">GCN5 family acetyltransferase</fullName>
    </recommendedName>
</protein>
<gene>
    <name evidence="1" type="ORF">VA613_06130</name>
</gene>
<accession>A0ABZ1CNH8</accession>
<evidence type="ECO:0000313" key="1">
    <source>
        <dbReference type="EMBL" id="WRS40450.1"/>
    </source>
</evidence>
<reference evidence="1 2" key="1">
    <citation type="submission" date="2023-12" db="EMBL/GenBank/DDBJ databases">
        <title>Thiobacillus sedimentum sp. nov., a chemolithoautotrophic sulfur-oxidizing bacterium isolated from freshwater sediment.</title>
        <authorList>
            <person name="Luo J."/>
            <person name="Dai C."/>
        </authorList>
    </citation>
    <scope>NUCLEOTIDE SEQUENCE [LARGE SCALE GENOMIC DNA]</scope>
    <source>
        <strain evidence="1 2">SCUT-2</strain>
    </source>
</reference>
<keyword evidence="2" id="KW-1185">Reference proteome</keyword>
<sequence>MNYPDAIDPDMVGEYSALAKSGAGYFYDHVLEYRVWCHPERGAPDKYDGEDYYYAFASYSEALDFSTSIAGAEEPLALIRQLEWVNEPEEGVLVHEKGERIAEWRVEWLSDGPRKLGDIETFIQQHYAKCRVVGLSIKWQGKDPASA</sequence>
<organism evidence="1 2">
    <name type="scientific">Thiobacillus sedimenti</name>
    <dbReference type="NCBI Taxonomy" id="3110231"/>
    <lineage>
        <taxon>Bacteria</taxon>
        <taxon>Pseudomonadati</taxon>
        <taxon>Pseudomonadota</taxon>
        <taxon>Betaproteobacteria</taxon>
        <taxon>Nitrosomonadales</taxon>
        <taxon>Thiobacillaceae</taxon>
        <taxon>Thiobacillus</taxon>
    </lineage>
</organism>
<evidence type="ECO:0008006" key="3">
    <source>
        <dbReference type="Google" id="ProtNLM"/>
    </source>
</evidence>
<dbReference type="Proteomes" id="UP001334732">
    <property type="component" value="Chromosome"/>
</dbReference>
<dbReference type="RefSeq" id="WP_324780980.1">
    <property type="nucleotide sequence ID" value="NZ_CP141769.1"/>
</dbReference>
<dbReference type="EMBL" id="CP141769">
    <property type="protein sequence ID" value="WRS40450.1"/>
    <property type="molecule type" value="Genomic_DNA"/>
</dbReference>
<evidence type="ECO:0000313" key="2">
    <source>
        <dbReference type="Proteomes" id="UP001334732"/>
    </source>
</evidence>
<proteinExistence type="predicted"/>